<sequence length="263" mass="27747">MTYTESDIVPTVERLAGQDVAALTQEQLDGIDQFHAGGPQAVDRLLPGLRLGRGMTALDVGSGLGGPARQIARTTGCDVVGVDITASYVAAAVELTRGAGLADRVTFLHTPLTGLPRADFDAALTMHVQMNVRDKRAFYAGIAARLRPGGRLAVFEVCRTGSTPPPLPLPWSLDGTDSFLPTAGELRRSIQAAGFDLVEWSDDTAWTTAWFADLGRRLATAPPPVSLPALLTDGPTRMLNYAIALTSGTLTVHRGTFTAPGTP</sequence>
<protein>
    <submittedName>
        <fullName evidence="2">Methyltransferase domain-containing protein</fullName>
    </submittedName>
</protein>
<evidence type="ECO:0000259" key="1">
    <source>
        <dbReference type="Pfam" id="PF13649"/>
    </source>
</evidence>
<dbReference type="InterPro" id="IPR029063">
    <property type="entry name" value="SAM-dependent_MTases_sf"/>
</dbReference>
<keyword evidence="2" id="KW-0489">Methyltransferase</keyword>
<feature type="domain" description="Methyltransferase" evidence="1">
    <location>
        <begin position="58"/>
        <end position="150"/>
    </location>
</feature>
<comment type="caution">
    <text evidence="2">The sequence shown here is derived from an EMBL/GenBank/DDBJ whole genome shotgun (WGS) entry which is preliminary data.</text>
</comment>
<evidence type="ECO:0000313" key="3">
    <source>
        <dbReference type="Proteomes" id="UP001152519"/>
    </source>
</evidence>
<proteinExistence type="predicted"/>
<dbReference type="Proteomes" id="UP001152519">
    <property type="component" value="Unassembled WGS sequence"/>
</dbReference>
<dbReference type="InterPro" id="IPR050447">
    <property type="entry name" value="Erg6_SMT_methyltransf"/>
</dbReference>
<dbReference type="AlphaFoldDB" id="A0A9W4GSP8"/>
<dbReference type="GO" id="GO:0032259">
    <property type="term" value="P:methylation"/>
    <property type="evidence" value="ECO:0007669"/>
    <property type="project" value="UniProtKB-KW"/>
</dbReference>
<evidence type="ECO:0000313" key="2">
    <source>
        <dbReference type="EMBL" id="CAG6394985.1"/>
    </source>
</evidence>
<dbReference type="PANTHER" id="PTHR44068:SF11">
    <property type="entry name" value="GERANYL DIPHOSPHATE 2-C-METHYLTRANSFERASE"/>
    <property type="match status" value="1"/>
</dbReference>
<gene>
    <name evidence="2" type="ORF">SCOCK_30218</name>
</gene>
<dbReference type="GO" id="GO:0008168">
    <property type="term" value="F:methyltransferase activity"/>
    <property type="evidence" value="ECO:0007669"/>
    <property type="project" value="UniProtKB-KW"/>
</dbReference>
<dbReference type="SUPFAM" id="SSF53335">
    <property type="entry name" value="S-adenosyl-L-methionine-dependent methyltransferases"/>
    <property type="match status" value="1"/>
</dbReference>
<dbReference type="EMBL" id="CAJSLV010000059">
    <property type="protein sequence ID" value="CAG6394985.1"/>
    <property type="molecule type" value="Genomic_DNA"/>
</dbReference>
<dbReference type="Pfam" id="PF13649">
    <property type="entry name" value="Methyltransf_25"/>
    <property type="match status" value="1"/>
</dbReference>
<accession>A0A9W4GSP8</accession>
<dbReference type="InterPro" id="IPR041698">
    <property type="entry name" value="Methyltransf_25"/>
</dbReference>
<reference evidence="2" key="1">
    <citation type="submission" date="2021-05" db="EMBL/GenBank/DDBJ databases">
        <authorList>
            <person name="Arsene-Ploetze F."/>
        </authorList>
    </citation>
    <scope>NUCLEOTIDE SEQUENCE</scope>
    <source>
        <strain evidence="2">DSM 42138</strain>
    </source>
</reference>
<dbReference type="CDD" id="cd02440">
    <property type="entry name" value="AdoMet_MTases"/>
    <property type="match status" value="1"/>
</dbReference>
<dbReference type="PANTHER" id="PTHR44068">
    <property type="entry name" value="ZGC:194242"/>
    <property type="match status" value="1"/>
</dbReference>
<organism evidence="2 3">
    <name type="scientific">Actinacidiphila cocklensis</name>
    <dbReference type="NCBI Taxonomy" id="887465"/>
    <lineage>
        <taxon>Bacteria</taxon>
        <taxon>Bacillati</taxon>
        <taxon>Actinomycetota</taxon>
        <taxon>Actinomycetes</taxon>
        <taxon>Kitasatosporales</taxon>
        <taxon>Streptomycetaceae</taxon>
        <taxon>Actinacidiphila</taxon>
    </lineage>
</organism>
<keyword evidence="3" id="KW-1185">Reference proteome</keyword>
<keyword evidence="2" id="KW-0808">Transferase</keyword>
<name>A0A9W4GSP8_9ACTN</name>
<dbReference type="RefSeq" id="WP_251491829.1">
    <property type="nucleotide sequence ID" value="NZ_CAJSLV010000059.1"/>
</dbReference>
<dbReference type="Gene3D" id="3.40.50.150">
    <property type="entry name" value="Vaccinia Virus protein VP39"/>
    <property type="match status" value="1"/>
</dbReference>